<keyword evidence="1" id="KW-0812">Transmembrane</keyword>
<proteinExistence type="predicted"/>
<name>A0A6G4QRQ3_9CAUL</name>
<accession>A0A6G4QRQ3</accession>
<keyword evidence="1" id="KW-1133">Transmembrane helix</keyword>
<comment type="caution">
    <text evidence="2">The sequence shown here is derived from an EMBL/GenBank/DDBJ whole genome shotgun (WGS) entry which is preliminary data.</text>
</comment>
<reference evidence="2" key="1">
    <citation type="submission" date="2020-02" db="EMBL/GenBank/DDBJ databases">
        <authorList>
            <person name="Gao J."/>
            <person name="Sun J."/>
        </authorList>
    </citation>
    <scope>NUCLEOTIDE SEQUENCE</scope>
    <source>
        <strain evidence="2">602-2</strain>
    </source>
</reference>
<evidence type="ECO:0000256" key="1">
    <source>
        <dbReference type="SAM" id="Phobius"/>
    </source>
</evidence>
<feature type="transmembrane region" description="Helical" evidence="1">
    <location>
        <begin position="48"/>
        <end position="66"/>
    </location>
</feature>
<sequence>MGQSRWRGLLKASSGAVLAACWSGGGFLILTALLLVSDGGAVRLALDLFLGALTGIVMLPLSLLFGGVPATLAVLLIGIPFHLWAVRLGWGRGAYVGRSGHGIGRLLVLIGDRARRGVRRFDRMGVACRVRAGGRRRRLALPRARRRAYDPISFCSSR</sequence>
<dbReference type="RefSeq" id="WP_165255367.1">
    <property type="nucleotide sequence ID" value="NZ_JAAKGT010000001.1"/>
</dbReference>
<keyword evidence="1" id="KW-0472">Membrane</keyword>
<feature type="transmembrane region" description="Helical" evidence="1">
    <location>
        <begin position="12"/>
        <end position="36"/>
    </location>
</feature>
<dbReference type="AlphaFoldDB" id="A0A6G4QRQ3"/>
<dbReference type="EMBL" id="JAAKGT010000001">
    <property type="protein sequence ID" value="NGM48221.1"/>
    <property type="molecule type" value="Genomic_DNA"/>
</dbReference>
<feature type="transmembrane region" description="Helical" evidence="1">
    <location>
        <begin position="72"/>
        <end position="90"/>
    </location>
</feature>
<gene>
    <name evidence="2" type="ORF">G5B46_01235</name>
</gene>
<protein>
    <submittedName>
        <fullName evidence="2">Uncharacterized protein</fullName>
    </submittedName>
</protein>
<organism evidence="2">
    <name type="scientific">Caulobacter sp. 602-2</name>
    <dbReference type="NCBI Taxonomy" id="2710887"/>
    <lineage>
        <taxon>Bacteria</taxon>
        <taxon>Pseudomonadati</taxon>
        <taxon>Pseudomonadota</taxon>
        <taxon>Alphaproteobacteria</taxon>
        <taxon>Caulobacterales</taxon>
        <taxon>Caulobacteraceae</taxon>
        <taxon>Caulobacter</taxon>
    </lineage>
</organism>
<evidence type="ECO:0000313" key="2">
    <source>
        <dbReference type="EMBL" id="NGM48221.1"/>
    </source>
</evidence>